<protein>
    <recommendedName>
        <fullName evidence="3">Glucokinase</fullName>
        <ecNumber evidence="3">2.7.1.2</ecNumber>
    </recommendedName>
    <alternativeName>
        <fullName evidence="3">Glucose kinase</fullName>
    </alternativeName>
</protein>
<reference evidence="5" key="2">
    <citation type="submission" date="2020-09" db="EMBL/GenBank/DDBJ databases">
        <authorList>
            <person name="Sun Q."/>
            <person name="Kim S."/>
        </authorList>
    </citation>
    <scope>NUCLEOTIDE SEQUENCE</scope>
    <source>
        <strain evidence="5">KCTC 42590</strain>
    </source>
</reference>
<dbReference type="GO" id="GO:0005536">
    <property type="term" value="F:D-glucose binding"/>
    <property type="evidence" value="ECO:0007669"/>
    <property type="project" value="InterPro"/>
</dbReference>
<dbReference type="PANTHER" id="PTHR47690:SF1">
    <property type="entry name" value="GLUCOKINASE"/>
    <property type="match status" value="1"/>
</dbReference>
<dbReference type="Gene3D" id="3.40.367.20">
    <property type="match status" value="1"/>
</dbReference>
<dbReference type="RefSeq" id="WP_191249907.1">
    <property type="nucleotide sequence ID" value="NZ_BNCI01000001.1"/>
</dbReference>
<dbReference type="Proteomes" id="UP000630923">
    <property type="component" value="Unassembled WGS sequence"/>
</dbReference>
<dbReference type="PANTHER" id="PTHR47690">
    <property type="entry name" value="GLUCOKINASE"/>
    <property type="match status" value="1"/>
</dbReference>
<accession>A0A919AL16</accession>
<keyword evidence="3" id="KW-0547">Nucleotide-binding</keyword>
<evidence type="ECO:0000256" key="3">
    <source>
        <dbReference type="HAMAP-Rule" id="MF_00524"/>
    </source>
</evidence>
<comment type="subcellular location">
    <subcellularLocation>
        <location evidence="3">Cytoplasm</location>
    </subcellularLocation>
</comment>
<evidence type="ECO:0000313" key="6">
    <source>
        <dbReference type="Proteomes" id="UP000630923"/>
    </source>
</evidence>
<dbReference type="GO" id="GO:0005524">
    <property type="term" value="F:ATP binding"/>
    <property type="evidence" value="ECO:0007669"/>
    <property type="project" value="UniProtKB-UniRule"/>
</dbReference>
<proteinExistence type="inferred from homology"/>
<evidence type="ECO:0000256" key="1">
    <source>
        <dbReference type="ARBA" id="ARBA00022679"/>
    </source>
</evidence>
<gene>
    <name evidence="3 5" type="primary">glk</name>
    <name evidence="5" type="ORF">GCM10017044_04280</name>
</gene>
<evidence type="ECO:0000256" key="4">
    <source>
        <dbReference type="RuleBase" id="RU004046"/>
    </source>
</evidence>
<dbReference type="GO" id="GO:0004340">
    <property type="term" value="F:glucokinase activity"/>
    <property type="evidence" value="ECO:0007669"/>
    <property type="project" value="UniProtKB-UniRule"/>
</dbReference>
<dbReference type="EMBL" id="BNCI01000001">
    <property type="protein sequence ID" value="GHF13409.1"/>
    <property type="molecule type" value="Genomic_DNA"/>
</dbReference>
<dbReference type="Pfam" id="PF02685">
    <property type="entry name" value="Glucokinase"/>
    <property type="match status" value="1"/>
</dbReference>
<dbReference type="GO" id="GO:0006096">
    <property type="term" value="P:glycolytic process"/>
    <property type="evidence" value="ECO:0007669"/>
    <property type="project" value="UniProtKB-UniRule"/>
</dbReference>
<keyword evidence="3" id="KW-0324">Glycolysis</keyword>
<feature type="binding site" evidence="3">
    <location>
        <begin position="9"/>
        <end position="14"/>
    </location>
    <ligand>
        <name>ATP</name>
        <dbReference type="ChEBI" id="CHEBI:30616"/>
    </ligand>
</feature>
<evidence type="ECO:0000256" key="2">
    <source>
        <dbReference type="ARBA" id="ARBA00022777"/>
    </source>
</evidence>
<keyword evidence="3" id="KW-0067">ATP-binding</keyword>
<sequence length="317" mass="33021">MSSRTIIVGDIGGTNGRLALADIHEDTQTIQTMYTYQCADYAGLTPMLQDFIADTGANNITGAQLAIAGPTGSRSGMITNLGWTVDAAMMEQELGFQNILFMNDFAALATAASSLTDSQTLTVKEGTADPRGPISVLGPGTGFGVALLVPTEQAWHVVPTEGGHVTFSPVTELEQSLYNHLKQTVGHVSVELLLSGSGLTQIHQFLLSRNGEVPRDLSPADITSAALNGTDASCVQAVEVFLSALGSVAGDIALTHGATGGVFLGGGILPKITPFLERSDFADRFMAKGHLHEYLQTIPVRLITAGDVALIGAAIAA</sequence>
<dbReference type="NCBIfam" id="TIGR00749">
    <property type="entry name" value="glk"/>
    <property type="match status" value="1"/>
</dbReference>
<keyword evidence="3" id="KW-0963">Cytoplasm</keyword>
<dbReference type="Gene3D" id="3.30.420.40">
    <property type="match status" value="1"/>
</dbReference>
<dbReference type="SUPFAM" id="SSF53067">
    <property type="entry name" value="Actin-like ATPase domain"/>
    <property type="match status" value="1"/>
</dbReference>
<evidence type="ECO:0000313" key="5">
    <source>
        <dbReference type="EMBL" id="GHF13409.1"/>
    </source>
</evidence>
<keyword evidence="6" id="KW-1185">Reference proteome</keyword>
<dbReference type="NCBIfam" id="NF009073">
    <property type="entry name" value="PRK12408.1"/>
    <property type="match status" value="1"/>
</dbReference>
<dbReference type="AlphaFoldDB" id="A0A919AL16"/>
<dbReference type="HAMAP" id="MF_00524">
    <property type="entry name" value="Glucokinase"/>
    <property type="match status" value="1"/>
</dbReference>
<comment type="caution">
    <text evidence="5">The sequence shown here is derived from an EMBL/GenBank/DDBJ whole genome shotgun (WGS) entry which is preliminary data.</text>
</comment>
<dbReference type="InterPro" id="IPR003836">
    <property type="entry name" value="Glucokinase"/>
</dbReference>
<dbReference type="CDD" id="cd24008">
    <property type="entry name" value="ASKHA_NBD_GLK"/>
    <property type="match status" value="1"/>
</dbReference>
<organism evidence="5 6">
    <name type="scientific">Kordiimonas sediminis</name>
    <dbReference type="NCBI Taxonomy" id="1735581"/>
    <lineage>
        <taxon>Bacteria</taxon>
        <taxon>Pseudomonadati</taxon>
        <taxon>Pseudomonadota</taxon>
        <taxon>Alphaproteobacteria</taxon>
        <taxon>Kordiimonadales</taxon>
        <taxon>Kordiimonadaceae</taxon>
        <taxon>Kordiimonas</taxon>
    </lineage>
</organism>
<dbReference type="GO" id="GO:0005829">
    <property type="term" value="C:cytosol"/>
    <property type="evidence" value="ECO:0007669"/>
    <property type="project" value="TreeGrafter"/>
</dbReference>
<comment type="catalytic activity">
    <reaction evidence="3">
        <text>D-glucose + ATP = D-glucose 6-phosphate + ADP + H(+)</text>
        <dbReference type="Rhea" id="RHEA:17825"/>
        <dbReference type="ChEBI" id="CHEBI:4167"/>
        <dbReference type="ChEBI" id="CHEBI:15378"/>
        <dbReference type="ChEBI" id="CHEBI:30616"/>
        <dbReference type="ChEBI" id="CHEBI:61548"/>
        <dbReference type="ChEBI" id="CHEBI:456216"/>
        <dbReference type="EC" id="2.7.1.2"/>
    </reaction>
</comment>
<reference evidence="5" key="1">
    <citation type="journal article" date="2014" name="Int. J. Syst. Evol. Microbiol.">
        <title>Complete genome sequence of Corynebacterium casei LMG S-19264T (=DSM 44701T), isolated from a smear-ripened cheese.</title>
        <authorList>
            <consortium name="US DOE Joint Genome Institute (JGI-PGF)"/>
            <person name="Walter F."/>
            <person name="Albersmeier A."/>
            <person name="Kalinowski J."/>
            <person name="Ruckert C."/>
        </authorList>
    </citation>
    <scope>NUCLEOTIDE SEQUENCE</scope>
    <source>
        <strain evidence="5">KCTC 42590</strain>
    </source>
</reference>
<comment type="similarity">
    <text evidence="3 4">Belongs to the bacterial glucokinase family.</text>
</comment>
<name>A0A919AL16_9PROT</name>
<keyword evidence="1 3" id="KW-0808">Transferase</keyword>
<dbReference type="InterPro" id="IPR043129">
    <property type="entry name" value="ATPase_NBD"/>
</dbReference>
<dbReference type="EC" id="2.7.1.2" evidence="3"/>
<keyword evidence="2 3" id="KW-0418">Kinase</keyword>
<dbReference type="InterPro" id="IPR050201">
    <property type="entry name" value="Bacterial_glucokinase"/>
</dbReference>